<organism evidence="4 5">
    <name type="scientific">Mya arenaria</name>
    <name type="common">Soft-shell clam</name>
    <dbReference type="NCBI Taxonomy" id="6604"/>
    <lineage>
        <taxon>Eukaryota</taxon>
        <taxon>Metazoa</taxon>
        <taxon>Spiralia</taxon>
        <taxon>Lophotrochozoa</taxon>
        <taxon>Mollusca</taxon>
        <taxon>Bivalvia</taxon>
        <taxon>Autobranchia</taxon>
        <taxon>Heteroconchia</taxon>
        <taxon>Euheterodonta</taxon>
        <taxon>Imparidentia</taxon>
        <taxon>Neoheterodontei</taxon>
        <taxon>Myida</taxon>
        <taxon>Myoidea</taxon>
        <taxon>Myidae</taxon>
        <taxon>Mya</taxon>
    </lineage>
</organism>
<dbReference type="Gene3D" id="3.30.160.60">
    <property type="entry name" value="Classic Zinc Finger"/>
    <property type="match status" value="1"/>
</dbReference>
<keyword evidence="1" id="KW-0862">Zinc</keyword>
<keyword evidence="2" id="KW-0175">Coiled coil</keyword>
<dbReference type="InterPro" id="IPR000315">
    <property type="entry name" value="Znf_B-box"/>
</dbReference>
<keyword evidence="1" id="KW-0479">Metal-binding</keyword>
<dbReference type="PANTHER" id="PTHR25462">
    <property type="entry name" value="BONUS, ISOFORM C-RELATED"/>
    <property type="match status" value="1"/>
</dbReference>
<protein>
    <submittedName>
        <fullName evidence="4">TRI33-like protein</fullName>
    </submittedName>
</protein>
<reference evidence="4" key="1">
    <citation type="submission" date="2022-11" db="EMBL/GenBank/DDBJ databases">
        <title>Centuries of genome instability and evolution in soft-shell clam transmissible cancer (bioRxiv).</title>
        <authorList>
            <person name="Hart S.F.M."/>
            <person name="Yonemitsu M.A."/>
            <person name="Giersch R.M."/>
            <person name="Beal B.F."/>
            <person name="Arriagada G."/>
            <person name="Davis B.W."/>
            <person name="Ostrander E.A."/>
            <person name="Goff S.P."/>
            <person name="Metzger M.J."/>
        </authorList>
    </citation>
    <scope>NUCLEOTIDE SEQUENCE</scope>
    <source>
        <strain evidence="4">MELC-2E11</strain>
        <tissue evidence="4">Siphon/mantle</tissue>
    </source>
</reference>
<evidence type="ECO:0000313" key="5">
    <source>
        <dbReference type="Proteomes" id="UP001164746"/>
    </source>
</evidence>
<accession>A0ABY7FX74</accession>
<evidence type="ECO:0000256" key="2">
    <source>
        <dbReference type="SAM" id="Coils"/>
    </source>
</evidence>
<dbReference type="CDD" id="cd19757">
    <property type="entry name" value="Bbox1"/>
    <property type="match status" value="1"/>
</dbReference>
<feature type="coiled-coil region" evidence="2">
    <location>
        <begin position="168"/>
        <end position="195"/>
    </location>
</feature>
<evidence type="ECO:0000259" key="3">
    <source>
        <dbReference type="PROSITE" id="PS50119"/>
    </source>
</evidence>
<dbReference type="Proteomes" id="UP001164746">
    <property type="component" value="Chromosome 14"/>
</dbReference>
<evidence type="ECO:0000313" key="4">
    <source>
        <dbReference type="EMBL" id="WAR26782.1"/>
    </source>
</evidence>
<keyword evidence="1" id="KW-0863">Zinc-finger</keyword>
<dbReference type="PROSITE" id="PS50119">
    <property type="entry name" value="ZF_BBOX"/>
    <property type="match status" value="1"/>
</dbReference>
<dbReference type="PANTHER" id="PTHR25462:SF296">
    <property type="entry name" value="MEIOTIC P26, ISOFORM F"/>
    <property type="match status" value="1"/>
</dbReference>
<evidence type="ECO:0000256" key="1">
    <source>
        <dbReference type="PROSITE-ProRule" id="PRU00024"/>
    </source>
</evidence>
<gene>
    <name evidence="4" type="ORF">MAR_012486</name>
</gene>
<proteinExistence type="predicted"/>
<dbReference type="InterPro" id="IPR047153">
    <property type="entry name" value="TRIM45/56/19-like"/>
</dbReference>
<sequence length="301" mass="34652">MASNFSFSVSQTSDSIHDFACTPCKDDGLNNEAQFFCDECKNYYCNNCEQLHNKLFRTHSVFGSQDVSKWVGYVGLNPIESCDKHGGKKLELLCVDHDELCCHICVFLTHRMCQNIKHIPDLADGLKKQPDFKKLPTDVDKIADRLQEMTKKRTQNKQSLKDSGKKILVEIKSLRQKVNETFDKIEKEANDILQEQLHETDDFLQEDIDKCTKLNDKLKTYLEAIHTQEDDNTSYIAYRKCKNKMKEAESLLQELSTKADTTLTFSADPRIEPFFSGLLNTTGKITVDYGFKIRTVFIELF</sequence>
<dbReference type="Gene3D" id="3.90.20.10">
    <property type="match status" value="1"/>
</dbReference>
<feature type="domain" description="B box-type" evidence="3">
    <location>
        <begin position="21"/>
        <end position="64"/>
    </location>
</feature>
<name>A0ABY7FX74_MYAAR</name>
<keyword evidence="5" id="KW-1185">Reference proteome</keyword>
<dbReference type="EMBL" id="CP111025">
    <property type="protein sequence ID" value="WAR26782.1"/>
    <property type="molecule type" value="Genomic_DNA"/>
</dbReference>